<dbReference type="Gene3D" id="3.40.47.10">
    <property type="match status" value="1"/>
</dbReference>
<protein>
    <recommendedName>
        <fullName evidence="11">Nodulation protein E</fullName>
    </recommendedName>
    <alternativeName>
        <fullName evidence="12">Host-specificity of nodulation protein B</fullName>
    </alternativeName>
</protein>
<evidence type="ECO:0000256" key="2">
    <source>
        <dbReference type="ARBA" id="ARBA00008467"/>
    </source>
</evidence>
<keyword evidence="4" id="KW-1003">Cell membrane</keyword>
<evidence type="ECO:0000256" key="7">
    <source>
        <dbReference type="ARBA" id="ARBA00022692"/>
    </source>
</evidence>
<evidence type="ECO:0000256" key="4">
    <source>
        <dbReference type="ARBA" id="ARBA00022475"/>
    </source>
</evidence>
<dbReference type="PANTHER" id="PTHR11712:SF352">
    <property type="entry name" value="3-OXOACYL-[ACYL-CARRIER-PROTEIN] SYNTHASE"/>
    <property type="match status" value="1"/>
</dbReference>
<reference evidence="15 16" key="1">
    <citation type="submission" date="2020-08" db="EMBL/GenBank/DDBJ databases">
        <title>Genome sequencing of Purple Non-Sulfur Bacteria from various extreme environments.</title>
        <authorList>
            <person name="Mayer M."/>
        </authorList>
    </citation>
    <scope>NUCLEOTIDE SEQUENCE [LARGE SCALE GENOMIC DNA]</scope>
    <source>
        <strain evidence="15 16">2761</strain>
    </source>
</reference>
<dbReference type="InterPro" id="IPR014030">
    <property type="entry name" value="Ketoacyl_synth_N"/>
</dbReference>
<comment type="caution">
    <text evidence="15">The sequence shown here is derived from an EMBL/GenBank/DDBJ whole genome shotgun (WGS) entry which is preliminary data.</text>
</comment>
<dbReference type="InterPro" id="IPR000794">
    <property type="entry name" value="Beta-ketoacyl_synthase"/>
</dbReference>
<dbReference type="InterPro" id="IPR020841">
    <property type="entry name" value="PKS_Beta-ketoAc_synthase_dom"/>
</dbReference>
<keyword evidence="9" id="KW-0472">Membrane</keyword>
<evidence type="ECO:0000313" key="16">
    <source>
        <dbReference type="Proteomes" id="UP000587070"/>
    </source>
</evidence>
<organism evidence="15 16">
    <name type="scientific">Rhodocyclus tenuis</name>
    <name type="common">Rhodospirillum tenue</name>
    <dbReference type="NCBI Taxonomy" id="1066"/>
    <lineage>
        <taxon>Bacteria</taxon>
        <taxon>Pseudomonadati</taxon>
        <taxon>Pseudomonadota</taxon>
        <taxon>Betaproteobacteria</taxon>
        <taxon>Rhodocyclales</taxon>
        <taxon>Rhodocyclaceae</taxon>
        <taxon>Rhodocyclus</taxon>
    </lineage>
</organism>
<evidence type="ECO:0000256" key="8">
    <source>
        <dbReference type="ARBA" id="ARBA00022989"/>
    </source>
</evidence>
<gene>
    <name evidence="15" type="ORF">GGD90_000152</name>
</gene>
<dbReference type="InterPro" id="IPR016039">
    <property type="entry name" value="Thiolase-like"/>
</dbReference>
<evidence type="ECO:0000313" key="15">
    <source>
        <dbReference type="EMBL" id="MBB4245803.1"/>
    </source>
</evidence>
<evidence type="ECO:0000256" key="11">
    <source>
        <dbReference type="ARBA" id="ARBA00039445"/>
    </source>
</evidence>
<evidence type="ECO:0000259" key="14">
    <source>
        <dbReference type="PROSITE" id="PS52004"/>
    </source>
</evidence>
<dbReference type="Pfam" id="PF00109">
    <property type="entry name" value="ketoacyl-synt"/>
    <property type="match status" value="1"/>
</dbReference>
<dbReference type="SMART" id="SM00825">
    <property type="entry name" value="PKS_KS"/>
    <property type="match status" value="1"/>
</dbReference>
<dbReference type="GO" id="GO:0005886">
    <property type="term" value="C:plasma membrane"/>
    <property type="evidence" value="ECO:0007669"/>
    <property type="project" value="UniProtKB-SubCell"/>
</dbReference>
<keyword evidence="16" id="KW-1185">Reference proteome</keyword>
<keyword evidence="7" id="KW-0812">Transmembrane</keyword>
<dbReference type="Proteomes" id="UP000587070">
    <property type="component" value="Unassembled WGS sequence"/>
</dbReference>
<dbReference type="RefSeq" id="WP_153117042.1">
    <property type="nucleotide sequence ID" value="NZ_JACIGE010000001.1"/>
</dbReference>
<evidence type="ECO:0000256" key="1">
    <source>
        <dbReference type="ARBA" id="ARBA00004533"/>
    </source>
</evidence>
<evidence type="ECO:0000256" key="10">
    <source>
        <dbReference type="ARBA" id="ARBA00037576"/>
    </source>
</evidence>
<proteinExistence type="inferred from homology"/>
<evidence type="ECO:0000256" key="12">
    <source>
        <dbReference type="ARBA" id="ARBA00041756"/>
    </source>
</evidence>
<keyword evidence="8" id="KW-1133">Transmembrane helix</keyword>
<dbReference type="InterPro" id="IPR014031">
    <property type="entry name" value="Ketoacyl_synth_C"/>
</dbReference>
<keyword evidence="6 13" id="KW-0808">Transferase</keyword>
<feature type="domain" description="Ketosynthase family 3 (KS3)" evidence="14">
    <location>
        <begin position="1"/>
        <end position="416"/>
    </location>
</feature>
<name>A0A840G001_RHOTE</name>
<evidence type="ECO:0000256" key="9">
    <source>
        <dbReference type="ARBA" id="ARBA00023136"/>
    </source>
</evidence>
<keyword evidence="5" id="KW-0997">Cell inner membrane</keyword>
<dbReference type="OrthoDB" id="9808669at2"/>
<evidence type="ECO:0000256" key="6">
    <source>
        <dbReference type="ARBA" id="ARBA00022679"/>
    </source>
</evidence>
<keyword evidence="15" id="KW-0012">Acyltransferase</keyword>
<dbReference type="Pfam" id="PF02801">
    <property type="entry name" value="Ketoacyl-synt_C"/>
    <property type="match status" value="1"/>
</dbReference>
<sequence>MNKVLITGLGAISPLGADSRSTFAGALSGRSAICAAPAEIGKWLPQVLVAPAAAEPEPLLDRKYAGIDRATQFALVATREAMSAAGIAAAPEDSRRFGVFAGIGFGGAHSIDALYSRFYQTLLDPALAHKNPTIMHPLTVPRMMSNAAAALVSMGYGLHGPSNTYSVACASSAVAIGEAFRAIRHGYLDAAIVLGTEAMLTPGTMIAWNALRVMAKPDPLDPASSCRPFSRSRTGFVLGEGAAALVLESEARASRRQAKVVAELSAYGCSSDAEHLTAPSVAEQVNAMQQALDMAGLSPAQVQYLNAHGTATDAGDVVETQSIRKVFGDAADRLMVSSTKSMHGHLIGASGILEFMISLMALQSGSVPPTAYLDDPDPRCDLDFVPRVARHACPIDAVMSNSFAFGGSNVSLLARRYAA</sequence>
<evidence type="ECO:0000256" key="13">
    <source>
        <dbReference type="RuleBase" id="RU003694"/>
    </source>
</evidence>
<comment type="similarity">
    <text evidence="2 13">Belongs to the thiolase-like superfamily. Beta-ketoacyl-ACP synthases family.</text>
</comment>
<dbReference type="GO" id="GO:0006633">
    <property type="term" value="P:fatty acid biosynthetic process"/>
    <property type="evidence" value="ECO:0007669"/>
    <property type="project" value="TreeGrafter"/>
</dbReference>
<dbReference type="EMBL" id="JACIGE010000001">
    <property type="protein sequence ID" value="MBB4245803.1"/>
    <property type="molecule type" value="Genomic_DNA"/>
</dbReference>
<dbReference type="SUPFAM" id="SSF53901">
    <property type="entry name" value="Thiolase-like"/>
    <property type="match status" value="2"/>
</dbReference>
<dbReference type="PROSITE" id="PS52004">
    <property type="entry name" value="KS3_2"/>
    <property type="match status" value="1"/>
</dbReference>
<keyword evidence="3" id="KW-0536">Nodulation</keyword>
<evidence type="ECO:0000256" key="3">
    <source>
        <dbReference type="ARBA" id="ARBA00022458"/>
    </source>
</evidence>
<dbReference type="GO" id="GO:0004315">
    <property type="term" value="F:3-oxoacyl-[acyl-carrier-protein] synthase activity"/>
    <property type="evidence" value="ECO:0007669"/>
    <property type="project" value="TreeGrafter"/>
</dbReference>
<dbReference type="PANTHER" id="PTHR11712">
    <property type="entry name" value="POLYKETIDE SYNTHASE-RELATED"/>
    <property type="match status" value="1"/>
</dbReference>
<dbReference type="AlphaFoldDB" id="A0A840G001"/>
<dbReference type="CDD" id="cd00834">
    <property type="entry name" value="KAS_I_II"/>
    <property type="match status" value="1"/>
</dbReference>
<accession>A0A840G001</accession>
<comment type="function">
    <text evidence="10">Proposed to synthesize NOD factor fatty acyl chain. Involved in the synthesis of a highly unsaturated fatty acid moiety, which forms part of a lipo-oligosaccharide that is responsible for host specificity.</text>
</comment>
<evidence type="ECO:0000256" key="5">
    <source>
        <dbReference type="ARBA" id="ARBA00022519"/>
    </source>
</evidence>
<comment type="subcellular location">
    <subcellularLocation>
        <location evidence="1">Cell inner membrane</location>
    </subcellularLocation>
</comment>